<organism evidence="2 3">
    <name type="scientific">Winogradskyella wandonensis</name>
    <dbReference type="NCBI Taxonomy" id="1442586"/>
    <lineage>
        <taxon>Bacteria</taxon>
        <taxon>Pseudomonadati</taxon>
        <taxon>Bacteroidota</taxon>
        <taxon>Flavobacteriia</taxon>
        <taxon>Flavobacteriales</taxon>
        <taxon>Flavobacteriaceae</taxon>
        <taxon>Winogradskyella</taxon>
    </lineage>
</organism>
<proteinExistence type="predicted"/>
<evidence type="ECO:0000313" key="3">
    <source>
        <dbReference type="Proteomes" id="UP000295714"/>
    </source>
</evidence>
<accession>A0A4R1KSH4</accession>
<reference evidence="2 3" key="1">
    <citation type="journal article" date="2015" name="Stand. Genomic Sci.">
        <title>Genomic Encyclopedia of Bacterial and Archaeal Type Strains, Phase III: the genomes of soil and plant-associated and newly described type strains.</title>
        <authorList>
            <person name="Whitman W.B."/>
            <person name="Woyke T."/>
            <person name="Klenk H.P."/>
            <person name="Zhou Y."/>
            <person name="Lilburn T.G."/>
            <person name="Beck B.J."/>
            <person name="De Vos P."/>
            <person name="Vandamme P."/>
            <person name="Eisen J.A."/>
            <person name="Garrity G."/>
            <person name="Hugenholtz P."/>
            <person name="Kyrpides N.C."/>
        </authorList>
    </citation>
    <scope>NUCLEOTIDE SEQUENCE [LARGE SCALE GENOMIC DNA]</scope>
    <source>
        <strain evidence="2 3">CECT 8445</strain>
    </source>
</reference>
<keyword evidence="3" id="KW-1185">Reference proteome</keyword>
<feature type="chain" id="PRO_5020626676" evidence="1">
    <location>
        <begin position="18"/>
        <end position="220"/>
    </location>
</feature>
<protein>
    <submittedName>
        <fullName evidence="2">Uncharacterized protein</fullName>
    </submittedName>
</protein>
<name>A0A4R1KSH4_9FLAO</name>
<feature type="signal peptide" evidence="1">
    <location>
        <begin position="1"/>
        <end position="17"/>
    </location>
</feature>
<sequence>MKKILLLFVLTSQLGFAQFNQQRVWNFQDAMARDPAKEIIAQGSPFIQDEFSPVRLNKFKDKVFNARYNAYHQEMHIETSEKTIALDVNDDYTVTFLGSNKVYKTVDYTDKNSDEKRGFLVVVTETNDYSLYKKEEIIFQDLVPAKTSYDKEKPAKYKRLDDKYYIKLSNKVSYFSVRKKDIINSFPKNSKAIKSFIKENKISLNEDKDIAKLAGFLATL</sequence>
<evidence type="ECO:0000313" key="2">
    <source>
        <dbReference type="EMBL" id="TCK67547.1"/>
    </source>
</evidence>
<dbReference type="OrthoDB" id="978006at2"/>
<evidence type="ECO:0000256" key="1">
    <source>
        <dbReference type="SAM" id="SignalP"/>
    </source>
</evidence>
<comment type="caution">
    <text evidence="2">The sequence shown here is derived from an EMBL/GenBank/DDBJ whole genome shotgun (WGS) entry which is preliminary data.</text>
</comment>
<gene>
    <name evidence="2" type="ORF">DFQ05_1325</name>
</gene>
<dbReference type="RefSeq" id="WP_132704599.1">
    <property type="nucleotide sequence ID" value="NZ_SMGI01000002.1"/>
</dbReference>
<dbReference type="AlphaFoldDB" id="A0A4R1KSH4"/>
<dbReference type="EMBL" id="SMGI01000002">
    <property type="protein sequence ID" value="TCK67547.1"/>
    <property type="molecule type" value="Genomic_DNA"/>
</dbReference>
<dbReference type="Proteomes" id="UP000295714">
    <property type="component" value="Unassembled WGS sequence"/>
</dbReference>
<keyword evidence="1" id="KW-0732">Signal</keyword>